<evidence type="ECO:0000313" key="1">
    <source>
        <dbReference type="EMBL" id="GAA6168207.1"/>
    </source>
</evidence>
<dbReference type="Proteomes" id="UP001465153">
    <property type="component" value="Unassembled WGS sequence"/>
</dbReference>
<protein>
    <submittedName>
        <fullName evidence="1">dUTPase</fullName>
    </submittedName>
</protein>
<dbReference type="EMBL" id="BAABWN010000006">
    <property type="protein sequence ID" value="GAA6168207.1"/>
    <property type="molecule type" value="Genomic_DNA"/>
</dbReference>
<dbReference type="Pfam" id="PF08761">
    <property type="entry name" value="dUTPase_2"/>
    <property type="match status" value="1"/>
</dbReference>
<comment type="caution">
    <text evidence="1">The sequence shown here is derived from an EMBL/GenBank/DDBJ whole genome shotgun (WGS) entry which is preliminary data.</text>
</comment>
<dbReference type="InterPro" id="IPR014871">
    <property type="entry name" value="dUTPase/dCTP_pyrophosphatase"/>
</dbReference>
<organism evidence="1 2">
    <name type="scientific">Sessilibacter corallicola</name>
    <dbReference type="NCBI Taxonomy" id="2904075"/>
    <lineage>
        <taxon>Bacteria</taxon>
        <taxon>Pseudomonadati</taxon>
        <taxon>Pseudomonadota</taxon>
        <taxon>Gammaproteobacteria</taxon>
        <taxon>Cellvibrionales</taxon>
        <taxon>Cellvibrionaceae</taxon>
        <taxon>Sessilibacter</taxon>
    </lineage>
</organism>
<dbReference type="CDD" id="cd11527">
    <property type="entry name" value="NTP-PPase_dUTPase"/>
    <property type="match status" value="1"/>
</dbReference>
<dbReference type="SUPFAM" id="SSF101386">
    <property type="entry name" value="all-alpha NTP pyrophosphatases"/>
    <property type="match status" value="1"/>
</dbReference>
<accession>A0ABQ0A986</accession>
<reference evidence="1 2" key="1">
    <citation type="submission" date="2024-04" db="EMBL/GenBank/DDBJ databases">
        <title>Draft genome sequence of Sessilibacter corallicola NBRC 116591.</title>
        <authorList>
            <person name="Miyakawa T."/>
            <person name="Kusuya Y."/>
            <person name="Miura T."/>
        </authorList>
    </citation>
    <scope>NUCLEOTIDE SEQUENCE [LARGE SCALE GENOMIC DNA]</scope>
    <source>
        <strain evidence="1 2">KU-00831-HH</strain>
    </source>
</reference>
<dbReference type="Gene3D" id="1.10.4010.10">
    <property type="entry name" value="Type II deoxyuridine triphosphatase"/>
    <property type="match status" value="1"/>
</dbReference>
<proteinExistence type="predicted"/>
<gene>
    <name evidence="1" type="primary">dut</name>
    <name evidence="1" type="ORF">NBRC116591_20180</name>
</gene>
<evidence type="ECO:0000313" key="2">
    <source>
        <dbReference type="Proteomes" id="UP001465153"/>
    </source>
</evidence>
<name>A0ABQ0A986_9GAMM</name>
<keyword evidence="2" id="KW-1185">Reference proteome</keyword>
<sequence length="209" mass="24697">MMKNYLTEMLSMQDAINTQVNDDWRSQNFEWYRAVWIECAELLDHYGWKWWKKQEPDMEQVSLELVDIWHFGLSMILETSDSVSSAAETVLHHIESSEASSESDFKLLLEQFVAHVLERKEFHFGMFLRLTSLAGLSFDDLYLQYVAKNVLNRFRQDHGYKQGTYIKVWDGREDNEHLFDILKQAQTADGGLPESFAEFLYGELSRRYN</sequence>